<feature type="region of interest" description="Disordered" evidence="1">
    <location>
        <begin position="806"/>
        <end position="830"/>
    </location>
</feature>
<sequence>MEDNDVEDTSPSSSHPFFGRSGFPFVFLPSTLTGGFNFMNNHTHVSSVDDQSTTKKENDENIEEEEEEEKTEINGNDDGDRKDENDESIDEKSNLRISQPKYSQLLKELDFSQTRMVDVTNLLPNELDQQDTQSIQDKNDNESQKQTTDDEKYQSLSSARSSLTSDDDDDDGSNAQTYNNNNETDENKSKENENFTNAVNDIQNDLKNLTSIINEVSTDKNKQEAEDHSSQKKPTFDEEDDTSRQATQDYDLHENEQENVVSSSKSNQIHHIENQHSNDLQNKNKSPISQLDTDTNTQTESQKQGKDDEEKEQQQEQLVFFNWQNLMYGNEDITQPINIIEPHEPIIETPKKPQQSLLSSDEESKPRTSSHLKQKMVLRPRPIIPSSSSSSDTDSIVEYALHRSKDKQATSSVPKQQIPPQTLRQDSQATLIDENLDELNSQLKHIPFDHEPQHIFSTSNVKEERTTDRNGPSSFRILIPDILSTTFPDNDTPNRTNEHLLRHISNQRINYNPQRNRHTFHAPERSSSQRKKTSHHQHQPQQKYSSSRHIDRTEEHTPRDSNDDWLTMLEKLEHEHKTRIEQQRKQYEDYMHGLEEKMKRRYDDYLTLTNNSQESKSDDYDNTTHAYHAHTSMPTDSNIGKYKSHSYNQTYRPTATDLVSHYYPADSTLNVLTTEKRRSTISDSVPLAESREDITNLRTHLSARHARQVDDLKLRYEYEINDLKSQLNRTKLGNISSTTRQSIGTIERINNENIRLRDELNGLRHSLKVAEDENAVFKRQLEELREQINHKDLDLKNYHRTVADLERQSNEAANTKERQNEKLRHADRQASLYREENEKLKIDLNRTRERILRLEERSREQENENETLRRQMFLLENDNNRIKSRMTDDHKLNSSIPINVTSPREYTHFSIPTTVTRHSSSTISTPRDGIIDSGRYQSNDTGTVYHHTHTPRTITRISDYLNEKSPSNQSYVSPTKTFYSPKKSSPNRRRTESIPRRSSVDRQTKQTEQLEQKFDQLLKKKRDLETRLNRIPTRGLTNTDQQLYDVLEREIERVDQQIIGVKLDLRKSNTLRIH</sequence>
<feature type="region of interest" description="Disordered" evidence="1">
    <location>
        <begin position="506"/>
        <end position="564"/>
    </location>
</feature>
<comment type="caution">
    <text evidence="2">The sequence shown here is derived from an EMBL/GenBank/DDBJ whole genome shotgun (WGS) entry which is preliminary data.</text>
</comment>
<dbReference type="Proteomes" id="UP000663832">
    <property type="component" value="Unassembled WGS sequence"/>
</dbReference>
<evidence type="ECO:0000313" key="4">
    <source>
        <dbReference type="Proteomes" id="UP000663832"/>
    </source>
</evidence>
<feature type="compositionally biased region" description="Low complexity" evidence="1">
    <location>
        <begin position="379"/>
        <end position="396"/>
    </location>
</feature>
<feature type="region of interest" description="Disordered" evidence="1">
    <location>
        <begin position="917"/>
        <end position="946"/>
    </location>
</feature>
<dbReference type="EMBL" id="CAJNOI010000002">
    <property type="protein sequence ID" value="CAF0726858.1"/>
    <property type="molecule type" value="Genomic_DNA"/>
</dbReference>
<evidence type="ECO:0000313" key="2">
    <source>
        <dbReference type="EMBL" id="CAF0726858.1"/>
    </source>
</evidence>
<feature type="compositionally biased region" description="Basic and acidic residues" evidence="1">
    <location>
        <begin position="78"/>
        <end position="94"/>
    </location>
</feature>
<evidence type="ECO:0000256" key="1">
    <source>
        <dbReference type="SAM" id="MobiDB-lite"/>
    </source>
</evidence>
<feature type="compositionally biased region" description="Polar residues" evidence="1">
    <location>
        <begin position="965"/>
        <end position="984"/>
    </location>
</feature>
<keyword evidence="4" id="KW-1185">Reference proteome</keyword>
<feature type="compositionally biased region" description="Basic and acidic residues" evidence="1">
    <location>
        <begin position="137"/>
        <end position="153"/>
    </location>
</feature>
<feature type="region of interest" description="Disordered" evidence="1">
    <location>
        <begin position="446"/>
        <end position="475"/>
    </location>
</feature>
<feature type="compositionally biased region" description="Basic residues" evidence="1">
    <location>
        <begin position="368"/>
        <end position="378"/>
    </location>
</feature>
<feature type="compositionally biased region" description="Acidic residues" evidence="1">
    <location>
        <begin position="60"/>
        <end position="70"/>
    </location>
</feature>
<evidence type="ECO:0000313" key="5">
    <source>
        <dbReference type="Proteomes" id="UP000663877"/>
    </source>
</evidence>
<feature type="compositionally biased region" description="Polar residues" evidence="1">
    <location>
        <begin position="277"/>
        <end position="301"/>
    </location>
</feature>
<feature type="compositionally biased region" description="Basic and acidic residues" evidence="1">
    <location>
        <begin position="217"/>
        <end position="236"/>
    </location>
</feature>
<feature type="compositionally biased region" description="Basic and acidic residues" evidence="1">
    <location>
        <begin position="303"/>
        <end position="314"/>
    </location>
</feature>
<feature type="region of interest" description="Disordered" evidence="1">
    <location>
        <begin position="965"/>
        <end position="1009"/>
    </location>
</feature>
<organism evidence="2 5">
    <name type="scientific">Adineta steineri</name>
    <dbReference type="NCBI Taxonomy" id="433720"/>
    <lineage>
        <taxon>Eukaryota</taxon>
        <taxon>Metazoa</taxon>
        <taxon>Spiralia</taxon>
        <taxon>Gnathifera</taxon>
        <taxon>Rotifera</taxon>
        <taxon>Eurotatoria</taxon>
        <taxon>Bdelloidea</taxon>
        <taxon>Adinetida</taxon>
        <taxon>Adinetidae</taxon>
        <taxon>Adineta</taxon>
    </lineage>
</organism>
<feature type="compositionally biased region" description="Low complexity" evidence="1">
    <location>
        <begin position="155"/>
        <end position="164"/>
    </location>
</feature>
<dbReference type="OrthoDB" id="6288856at2759"/>
<feature type="region of interest" description="Disordered" evidence="1">
    <location>
        <begin position="44"/>
        <end position="96"/>
    </location>
</feature>
<feature type="region of interest" description="Disordered" evidence="1">
    <location>
        <begin position="1"/>
        <end position="20"/>
    </location>
</feature>
<feature type="region of interest" description="Disordered" evidence="1">
    <location>
        <begin position="217"/>
        <end position="314"/>
    </location>
</feature>
<protein>
    <submittedName>
        <fullName evidence="2">Uncharacterized protein</fullName>
    </submittedName>
</protein>
<feature type="compositionally biased region" description="Basic and acidic residues" evidence="1">
    <location>
        <begin position="548"/>
        <end position="562"/>
    </location>
</feature>
<dbReference type="EMBL" id="CAJNOM010000046">
    <property type="protein sequence ID" value="CAF0911996.1"/>
    <property type="molecule type" value="Genomic_DNA"/>
</dbReference>
<feature type="region of interest" description="Disordered" evidence="1">
    <location>
        <begin position="351"/>
        <end position="424"/>
    </location>
</feature>
<feature type="compositionally biased region" description="Basic and acidic residues" evidence="1">
    <location>
        <begin position="989"/>
        <end position="1009"/>
    </location>
</feature>
<accession>A0A813MNU2</accession>
<reference evidence="2" key="1">
    <citation type="submission" date="2021-02" db="EMBL/GenBank/DDBJ databases">
        <authorList>
            <person name="Nowell W R."/>
        </authorList>
    </citation>
    <scope>NUCLEOTIDE SEQUENCE</scope>
</reference>
<feature type="compositionally biased region" description="Basic residues" evidence="1">
    <location>
        <begin position="528"/>
        <end position="538"/>
    </location>
</feature>
<feature type="region of interest" description="Disordered" evidence="1">
    <location>
        <begin position="125"/>
        <end position="192"/>
    </location>
</feature>
<name>A0A813MNU2_9BILA</name>
<dbReference type="Proteomes" id="UP000663877">
    <property type="component" value="Unassembled WGS sequence"/>
</dbReference>
<proteinExistence type="predicted"/>
<gene>
    <name evidence="2" type="ORF">BJG266_LOCUS829</name>
    <name evidence="3" type="ORF">QVE165_LOCUS10061</name>
</gene>
<evidence type="ECO:0000313" key="3">
    <source>
        <dbReference type="EMBL" id="CAF0911996.1"/>
    </source>
</evidence>
<dbReference type="AlphaFoldDB" id="A0A813MNU2"/>
<feature type="compositionally biased region" description="Polar residues" evidence="1">
    <location>
        <begin position="409"/>
        <end position="424"/>
    </location>
</feature>
<feature type="compositionally biased region" description="Polar residues" evidence="1">
    <location>
        <begin position="258"/>
        <end position="269"/>
    </location>
</feature>